<accession>A0A443HLL3</accession>
<sequence>MALWDSARSQSFVVRGSIIPILVRLGAIAVNIFAVPLSTLLRDTEHQYALTQGSPSFRSAQETIVVLATEVQIFQRLSRERVLNRDHRTSPVPRILVIQHRTLSVRLKAGTLPLLS</sequence>
<dbReference type="VEuPathDB" id="FungiDB:C8Q69DRAFT_87947"/>
<protein>
    <submittedName>
        <fullName evidence="2">Uncharacterized protein</fullName>
    </submittedName>
</protein>
<dbReference type="RefSeq" id="XP_028482355.1">
    <property type="nucleotide sequence ID" value="XM_028634134.1"/>
</dbReference>
<keyword evidence="1" id="KW-0812">Transmembrane</keyword>
<reference evidence="2 3" key="1">
    <citation type="journal article" date="2018" name="Front. Microbiol.">
        <title>Genomic and genetic insights into a cosmopolitan fungus, Paecilomyces variotii (Eurotiales).</title>
        <authorList>
            <person name="Urquhart A.S."/>
            <person name="Mondo S.J."/>
            <person name="Makela M.R."/>
            <person name="Hane J.K."/>
            <person name="Wiebenga A."/>
            <person name="He G."/>
            <person name="Mihaltcheva S."/>
            <person name="Pangilinan J."/>
            <person name="Lipzen A."/>
            <person name="Barry K."/>
            <person name="de Vries R.P."/>
            <person name="Grigoriev I.V."/>
            <person name="Idnurm A."/>
        </authorList>
    </citation>
    <scope>NUCLEOTIDE SEQUENCE [LARGE SCALE GENOMIC DNA]</scope>
    <source>
        <strain evidence="2 3">CBS 101075</strain>
    </source>
</reference>
<evidence type="ECO:0000313" key="2">
    <source>
        <dbReference type="EMBL" id="RWQ92710.1"/>
    </source>
</evidence>
<evidence type="ECO:0000256" key="1">
    <source>
        <dbReference type="SAM" id="Phobius"/>
    </source>
</evidence>
<evidence type="ECO:0000313" key="3">
    <source>
        <dbReference type="Proteomes" id="UP000283841"/>
    </source>
</evidence>
<dbReference type="AlphaFoldDB" id="A0A443HLL3"/>
<keyword evidence="1" id="KW-0472">Membrane</keyword>
<dbReference type="GeneID" id="39603411"/>
<dbReference type="Proteomes" id="UP000283841">
    <property type="component" value="Unassembled WGS sequence"/>
</dbReference>
<dbReference type="STRING" id="264951.A0A443HLL3"/>
<feature type="transmembrane region" description="Helical" evidence="1">
    <location>
        <begin position="12"/>
        <end position="34"/>
    </location>
</feature>
<proteinExistence type="predicted"/>
<keyword evidence="3" id="KW-1185">Reference proteome</keyword>
<name>A0A443HLL3_BYSSP</name>
<organism evidence="2 3">
    <name type="scientific">Byssochlamys spectabilis</name>
    <name type="common">Paecilomyces variotii</name>
    <dbReference type="NCBI Taxonomy" id="264951"/>
    <lineage>
        <taxon>Eukaryota</taxon>
        <taxon>Fungi</taxon>
        <taxon>Dikarya</taxon>
        <taxon>Ascomycota</taxon>
        <taxon>Pezizomycotina</taxon>
        <taxon>Eurotiomycetes</taxon>
        <taxon>Eurotiomycetidae</taxon>
        <taxon>Eurotiales</taxon>
        <taxon>Thermoascaceae</taxon>
        <taxon>Paecilomyces</taxon>
    </lineage>
</organism>
<comment type="caution">
    <text evidence="2">The sequence shown here is derived from an EMBL/GenBank/DDBJ whole genome shotgun (WGS) entry which is preliminary data.</text>
</comment>
<keyword evidence="1" id="KW-1133">Transmembrane helix</keyword>
<dbReference type="EMBL" id="RCNU01000012">
    <property type="protein sequence ID" value="RWQ92710.1"/>
    <property type="molecule type" value="Genomic_DNA"/>
</dbReference>
<gene>
    <name evidence="2" type="ORF">C8Q69DRAFT_87947</name>
</gene>